<feature type="domain" description="VIT" evidence="14">
    <location>
        <begin position="605"/>
        <end position="733"/>
    </location>
</feature>
<dbReference type="SUPFAM" id="SSF53300">
    <property type="entry name" value="vWA-like"/>
    <property type="match status" value="1"/>
</dbReference>
<evidence type="ECO:0000256" key="5">
    <source>
        <dbReference type="ARBA" id="ARBA00023027"/>
    </source>
</evidence>
<dbReference type="Gene3D" id="3.90.228.10">
    <property type="match status" value="1"/>
</dbReference>
<keyword evidence="6" id="KW-0539">Nucleus</keyword>
<evidence type="ECO:0000256" key="9">
    <source>
        <dbReference type="SAM" id="MobiDB-lite"/>
    </source>
</evidence>
<keyword evidence="2 8" id="KW-0328">Glycosyltransferase</keyword>
<keyword evidence="5 8" id="KW-0520">NAD</keyword>
<keyword evidence="3 8" id="KW-0808">Transferase</keyword>
<dbReference type="CDD" id="cd01437">
    <property type="entry name" value="parp_like"/>
    <property type="match status" value="1"/>
</dbReference>
<evidence type="ECO:0000313" key="15">
    <source>
        <dbReference type="Ensembl" id="ENSSHAP00000037460.1"/>
    </source>
</evidence>
<evidence type="ECO:0000259" key="14">
    <source>
        <dbReference type="PROSITE" id="PS51468"/>
    </source>
</evidence>
<dbReference type="PROSITE" id="PS50172">
    <property type="entry name" value="BRCT"/>
    <property type="match status" value="1"/>
</dbReference>
<organism evidence="15 16">
    <name type="scientific">Sarcophilus harrisii</name>
    <name type="common">Tasmanian devil</name>
    <name type="synonym">Sarcophilus laniarius</name>
    <dbReference type="NCBI Taxonomy" id="9305"/>
    <lineage>
        <taxon>Eukaryota</taxon>
        <taxon>Metazoa</taxon>
        <taxon>Chordata</taxon>
        <taxon>Craniata</taxon>
        <taxon>Vertebrata</taxon>
        <taxon>Euteleostomi</taxon>
        <taxon>Mammalia</taxon>
        <taxon>Metatheria</taxon>
        <taxon>Dasyuromorphia</taxon>
        <taxon>Dasyuridae</taxon>
        <taxon>Sarcophilus</taxon>
    </lineage>
</organism>
<dbReference type="GO" id="GO:0003950">
    <property type="term" value="F:NAD+ poly-ADP-ribosyltransferase activity"/>
    <property type="evidence" value="ECO:0007669"/>
    <property type="project" value="UniProtKB-UniRule"/>
</dbReference>
<comment type="subcellular location">
    <subcellularLocation>
        <location evidence="1">Nucleus</location>
    </subcellularLocation>
</comment>
<evidence type="ECO:0000256" key="7">
    <source>
        <dbReference type="ARBA" id="ARBA00024347"/>
    </source>
</evidence>
<dbReference type="SUPFAM" id="SSF56399">
    <property type="entry name" value="ADP-ribosylation"/>
    <property type="match status" value="1"/>
</dbReference>
<dbReference type="GO" id="GO:0005737">
    <property type="term" value="C:cytoplasm"/>
    <property type="evidence" value="ECO:0007669"/>
    <property type="project" value="TreeGrafter"/>
</dbReference>
<feature type="domain" description="PARP catalytic" evidence="12">
    <location>
        <begin position="365"/>
        <end position="570"/>
    </location>
</feature>
<gene>
    <name evidence="15" type="primary">PARP4</name>
</gene>
<dbReference type="Pfam" id="PF00092">
    <property type="entry name" value="VWA"/>
    <property type="match status" value="1"/>
</dbReference>
<dbReference type="PANTHER" id="PTHR46530">
    <property type="entry name" value="PROTEIN MONO-ADP-RIBOSYLTRANSFERASE PARP4"/>
    <property type="match status" value="1"/>
</dbReference>
<dbReference type="InterPro" id="IPR031273">
    <property type="entry name" value="PARP4"/>
</dbReference>
<dbReference type="PROSITE" id="PS50234">
    <property type="entry name" value="VWFA"/>
    <property type="match status" value="1"/>
</dbReference>
<dbReference type="InterPro" id="IPR058905">
    <property type="entry name" value="WGR-like_PARP4"/>
</dbReference>
<dbReference type="Gene3D" id="3.40.50.410">
    <property type="entry name" value="von Willebrand factor, type A domain"/>
    <property type="match status" value="1"/>
</dbReference>
<dbReference type="SUPFAM" id="SSF47587">
    <property type="entry name" value="Domain of poly(ADP-ribose) polymerase"/>
    <property type="match status" value="1"/>
</dbReference>
<proteinExistence type="inferred from homology"/>
<dbReference type="EC" id="2.4.2.-" evidence="8"/>
<dbReference type="InterPro" id="IPR036420">
    <property type="entry name" value="BRCT_dom_sf"/>
</dbReference>
<evidence type="ECO:0000256" key="8">
    <source>
        <dbReference type="RuleBase" id="RU362114"/>
    </source>
</evidence>
<dbReference type="Pfam" id="PF00533">
    <property type="entry name" value="BRCT"/>
    <property type="match status" value="1"/>
</dbReference>
<accession>A0A7N4PHK2</accession>
<evidence type="ECO:0000259" key="11">
    <source>
        <dbReference type="PROSITE" id="PS50234"/>
    </source>
</evidence>
<dbReference type="Pfam" id="PF26156">
    <property type="entry name" value="PARP4_MVP-ID"/>
    <property type="match status" value="1"/>
</dbReference>
<feature type="domain" description="VWFA" evidence="11">
    <location>
        <begin position="874"/>
        <end position="1044"/>
    </location>
</feature>
<keyword evidence="16" id="KW-1185">Reference proteome</keyword>
<feature type="domain" description="BRCT" evidence="10">
    <location>
        <begin position="1"/>
        <end position="92"/>
    </location>
</feature>
<protein>
    <recommendedName>
        <fullName evidence="8">Poly [ADP-ribose] polymerase</fullName>
        <shortName evidence="8">PARP</shortName>
        <ecNumber evidence="8">2.4.2.-</ecNumber>
    </recommendedName>
</protein>
<dbReference type="Gene3D" id="1.20.142.10">
    <property type="entry name" value="Poly(ADP-ribose) polymerase, regulatory domain"/>
    <property type="match status" value="1"/>
</dbReference>
<dbReference type="Gene3D" id="3.40.50.10190">
    <property type="entry name" value="BRCT domain"/>
    <property type="match status" value="1"/>
</dbReference>
<dbReference type="PROSITE" id="PS51059">
    <property type="entry name" value="PARP_CATALYTIC"/>
    <property type="match status" value="1"/>
</dbReference>
<reference evidence="15" key="2">
    <citation type="submission" date="2025-08" db="UniProtKB">
        <authorList>
            <consortium name="Ensembl"/>
        </authorList>
    </citation>
    <scope>IDENTIFICATION</scope>
</reference>
<reference evidence="15 16" key="1">
    <citation type="journal article" date="2011" name="Proc. Natl. Acad. Sci. U.S.A.">
        <title>Genetic diversity and population structure of the endangered marsupial Sarcophilus harrisii (Tasmanian devil).</title>
        <authorList>
            <person name="Miller W."/>
            <person name="Hayes V.M."/>
            <person name="Ratan A."/>
            <person name="Petersen D.C."/>
            <person name="Wittekindt N.E."/>
            <person name="Miller J."/>
            <person name="Walenz B."/>
            <person name="Knight J."/>
            <person name="Qi J."/>
            <person name="Zhao F."/>
            <person name="Wang Q."/>
            <person name="Bedoya-Reina O.C."/>
            <person name="Katiyar N."/>
            <person name="Tomsho L.P."/>
            <person name="Kasson L.M."/>
            <person name="Hardie R.A."/>
            <person name="Woodbridge P."/>
            <person name="Tindall E.A."/>
            <person name="Bertelsen M.F."/>
            <person name="Dixon D."/>
            <person name="Pyecroft S."/>
            <person name="Helgen K.M."/>
            <person name="Lesk A.M."/>
            <person name="Pringle T.H."/>
            <person name="Patterson N."/>
            <person name="Zhang Y."/>
            <person name="Kreiss A."/>
            <person name="Woods G.M."/>
            <person name="Jones M.E."/>
            <person name="Schuster S.C."/>
        </authorList>
    </citation>
    <scope>NUCLEOTIDE SEQUENCE [LARGE SCALE GENOMIC DNA]</scope>
</reference>
<name>A0A7N4PHK2_SARHA</name>
<dbReference type="PANTHER" id="PTHR46530:SF1">
    <property type="entry name" value="PROTEIN MONO-ADP-RIBOSYLTRANSFERASE PARP4"/>
    <property type="match status" value="1"/>
</dbReference>
<evidence type="ECO:0000259" key="12">
    <source>
        <dbReference type="PROSITE" id="PS51059"/>
    </source>
</evidence>
<dbReference type="Pfam" id="PF08487">
    <property type="entry name" value="VIT"/>
    <property type="match status" value="1"/>
</dbReference>
<dbReference type="Ensembl" id="ENSSHAT00000034816.1">
    <property type="protein sequence ID" value="ENSSHAP00000037460.1"/>
    <property type="gene ID" value="ENSSHAG00000001203.2"/>
</dbReference>
<evidence type="ECO:0000256" key="4">
    <source>
        <dbReference type="ARBA" id="ARBA00022695"/>
    </source>
</evidence>
<dbReference type="InterPro" id="IPR001357">
    <property type="entry name" value="BRCT_dom"/>
</dbReference>
<dbReference type="Pfam" id="PF26166">
    <property type="entry name" value="WGR-like_PARP4"/>
    <property type="match status" value="1"/>
</dbReference>
<dbReference type="InterPro" id="IPR004102">
    <property type="entry name" value="Poly(ADP-ribose)pol_reg_dom"/>
</dbReference>
<sequence>MGIFTNYRFYLKDDSLQYMQKKLLRNNIKKNNGIVSSTLNHKCTHIILDNDATLSSDELSAVQEYHISIANIDFLWDCLKQGELLSIENYKCNESSGLTLLPFERSSSSRVDKDDLHSTAEKNEEIMEQNKFCTEDDDITYIPQDFEVAKYSILEKIKSEGEKEVVVVELQCFQEHPEFSFLVSSNLLLEGGIKTRRHLSRKNTSEDASEYYESYVEELKKQGFLASESFPPEANLLASEKLQALMLEDVLNGDTISEEVSNLVELIWVEALGHLENILLKTANSISLNDVSKAEGILLQVKAALNKGETTEELRKMMSEFYRLIPHRNSEDEVNKRLLSKKEDLCQLIRDVINVSEANLSRSNPPSLAKYRALRCKIEHVDENTREFFKVKEEVLQKNSGKNLVDILNIYRIGKVHETVEFQSKLGNVQSLLHGTPGRNIVGILSRGLLLPKRLVEDHGIERTDFGNLGNGIYFSDSLSTGNKYSQPNKTNGTRFLVVCDVALGCCINLLKRDSSLTEPPPGYDSVHGIRRTEQIISDFEDDEFVIYKTSQVKMKYLVNFCMSGDRIKDFCPCVNSELEENRPELLNDNSQLKDFALPDTNPFINIKAGLQDLSGIQVPLEEIHIKGRIMDFIAQIIVFQAYNNKSDLPIETKYVFPLDDKAAVCGFEAFINGKHIIAEVKEKEEAHQEYREAISQGHGAYLMDQDSPGVFTVSIGNLPPQAKVLIKITYITELSFHHGCANFFMPATVAPWQQDKALNENLQDAVEKVYIKEVGVHQQFSLNISIEMPHLIELISSDTHQLKIKKTDCKAVISTLDNSTLDSKGFSLQIHIGEVYLPRMWVEKHPNKESEACMLVFHPDFSTALPEKAYTNEVIICLDCSNSMEGSILLQAKQIALHALSLVQEKQKVNIIKFGTSYTELFSYPKYSTSNPDLTEFIMSATPTMGNTDFWKTLRFLNLLYPSQGMRSILLLSDGHIQNKSLTLQIVKRNVRHTRLFTCGIGSTANRHILRTLSQYGAGAFEYFNTKSKYSWKKQIEDQMTRIFSPGCSSVSVKWQQLNLNSPEPMQAPTQIQALFNNDRLLVYGFIPHCTQAILNALIQEREFQTMVSTTELQKTTGTMLHKLTARAIIRDYEDGILHEDETKHEMKKQILKSLIIKLSKENSIITQFTSFVAVEKRVQQKYHRRMKLKNIKDIFKLSSRDTFSDITSMRKHSVPHIIHYKPEKEIRLFTENDEKLKLYSSMEENCSVPSQKLLLTSDQYDHARALDLTKKDSDMTFLFNKHKKQDWDSETSFTLSSPIPPPPPPPPPPLPPRLLANSSFSQSCSGFALHARTLSTPSFLSANSPFPPPLVQQGGNAWGAPYSNSDLPPLSPFSSSLSCPTPLSASLSCSSFISCPPPPPPPLCGAPGFIPRPHLDLLEFPRPGIMKKSLSVFKEGYESTPDVDYGNLSLRKKMYGIESNHGHIFGMKNDEQLRWLRQPPFSPSRDTRKEIVSTAFSFAEKNSIVQDVTPSLAKIQKHQTDVIPRENWLRSIKENLVFWTQVFNLQNEEGFWKLNHELGLILKLNVNDLNTFLVQKGIQSLGSKGKEDVLQLIATFLVLQLIRIKLELEGITVKSLLKLDDSADYRPCAWAWSFASVKKAVEWVRRTEAQYPSLCSRLELGKDWDSATKQLLGIQPISTRSPLHKVFNYNQG</sequence>
<dbReference type="InterPro" id="IPR036616">
    <property type="entry name" value="Poly(ADP-ribose)pol_reg_dom_sf"/>
</dbReference>
<dbReference type="InterPro" id="IPR058904">
    <property type="entry name" value="PARP4_MVP-ID"/>
</dbReference>
<evidence type="ECO:0000256" key="2">
    <source>
        <dbReference type="ARBA" id="ARBA00022676"/>
    </source>
</evidence>
<evidence type="ECO:0000256" key="6">
    <source>
        <dbReference type="ARBA" id="ARBA00023242"/>
    </source>
</evidence>
<dbReference type="GO" id="GO:0016779">
    <property type="term" value="F:nucleotidyltransferase activity"/>
    <property type="evidence" value="ECO:0007669"/>
    <property type="project" value="UniProtKB-KW"/>
</dbReference>
<dbReference type="SMART" id="SM00327">
    <property type="entry name" value="VWA"/>
    <property type="match status" value="1"/>
</dbReference>
<dbReference type="PROSITE" id="PS51468">
    <property type="entry name" value="VIT"/>
    <property type="match status" value="1"/>
</dbReference>
<evidence type="ECO:0000256" key="3">
    <source>
        <dbReference type="ARBA" id="ARBA00022679"/>
    </source>
</evidence>
<feature type="region of interest" description="Disordered" evidence="9">
    <location>
        <begin position="1291"/>
        <end position="1317"/>
    </location>
</feature>
<dbReference type="Proteomes" id="UP000007648">
    <property type="component" value="Unassembled WGS sequence"/>
</dbReference>
<dbReference type="GeneTree" id="ENSGT00940000160555"/>
<feature type="domain" description="PARP alpha-helical" evidence="13">
    <location>
        <begin position="239"/>
        <end position="366"/>
    </location>
</feature>
<dbReference type="FunFam" id="3.90.228.10:FF:000013">
    <property type="entry name" value="Poly [ADP-ribose] polymerase"/>
    <property type="match status" value="1"/>
</dbReference>
<dbReference type="InterPro" id="IPR036465">
    <property type="entry name" value="vWFA_dom_sf"/>
</dbReference>
<dbReference type="InterPro" id="IPR002035">
    <property type="entry name" value="VWF_A"/>
</dbReference>
<dbReference type="SMART" id="SM00292">
    <property type="entry name" value="BRCT"/>
    <property type="match status" value="1"/>
</dbReference>
<feature type="compositionally biased region" description="Pro residues" evidence="9">
    <location>
        <begin position="1300"/>
        <end position="1314"/>
    </location>
</feature>
<evidence type="ECO:0000313" key="16">
    <source>
        <dbReference type="Proteomes" id="UP000007648"/>
    </source>
</evidence>
<dbReference type="Pfam" id="PF00644">
    <property type="entry name" value="PARP"/>
    <property type="match status" value="1"/>
</dbReference>
<dbReference type="GO" id="GO:0005634">
    <property type="term" value="C:nucleus"/>
    <property type="evidence" value="ECO:0007669"/>
    <property type="project" value="UniProtKB-SubCell"/>
</dbReference>
<dbReference type="PROSITE" id="PS51060">
    <property type="entry name" value="PARP_ALPHA_HD"/>
    <property type="match status" value="1"/>
</dbReference>
<evidence type="ECO:0000259" key="13">
    <source>
        <dbReference type="PROSITE" id="PS51060"/>
    </source>
</evidence>
<keyword evidence="4" id="KW-0548">Nucleotidyltransferase</keyword>
<comment type="similarity">
    <text evidence="7">Belongs to the ARTD/PARP family.</text>
</comment>
<dbReference type="InterPro" id="IPR013694">
    <property type="entry name" value="VIT"/>
</dbReference>
<reference evidence="15" key="3">
    <citation type="submission" date="2025-09" db="UniProtKB">
        <authorList>
            <consortium name="Ensembl"/>
        </authorList>
    </citation>
    <scope>IDENTIFICATION</scope>
</reference>
<dbReference type="InterPro" id="IPR012317">
    <property type="entry name" value="Poly(ADP-ribose)pol_cat_dom"/>
</dbReference>
<dbReference type="SMART" id="SM00609">
    <property type="entry name" value="VIT"/>
    <property type="match status" value="1"/>
</dbReference>
<evidence type="ECO:0000256" key="1">
    <source>
        <dbReference type="ARBA" id="ARBA00004123"/>
    </source>
</evidence>
<evidence type="ECO:0000259" key="10">
    <source>
        <dbReference type="PROSITE" id="PS50172"/>
    </source>
</evidence>
<dbReference type="SUPFAM" id="SSF52113">
    <property type="entry name" value="BRCT domain"/>
    <property type="match status" value="1"/>
</dbReference>